<comment type="caution">
    <text evidence="2">The sequence shown here is derived from an EMBL/GenBank/DDBJ whole genome shotgun (WGS) entry which is preliminary data.</text>
</comment>
<reference evidence="2 3" key="1">
    <citation type="submission" date="2019-12" db="EMBL/GenBank/DDBJ databases">
        <title>Snethiella sp. nov. sp. isolated from sea sand.</title>
        <authorList>
            <person name="Kim J."/>
            <person name="Jeong S.E."/>
            <person name="Jung H.S."/>
            <person name="Jeon C.O."/>
        </authorList>
    </citation>
    <scope>NUCLEOTIDE SEQUENCE [LARGE SCALE GENOMIC DNA]</scope>
    <source>
        <strain evidence="2 3">DP05</strain>
    </source>
</reference>
<keyword evidence="3" id="KW-1185">Reference proteome</keyword>
<organism evidence="2 3">
    <name type="scientific">Sneathiella litorea</name>
    <dbReference type="NCBI Taxonomy" id="2606216"/>
    <lineage>
        <taxon>Bacteria</taxon>
        <taxon>Pseudomonadati</taxon>
        <taxon>Pseudomonadota</taxon>
        <taxon>Alphaproteobacteria</taxon>
        <taxon>Sneathiellales</taxon>
        <taxon>Sneathiellaceae</taxon>
        <taxon>Sneathiella</taxon>
    </lineage>
</organism>
<protein>
    <submittedName>
        <fullName evidence="2">Glucose 1-dehydrogenase</fullName>
        <ecNumber evidence="2">1.1.1.47</ecNumber>
    </submittedName>
</protein>
<dbReference type="Proteomes" id="UP000476030">
    <property type="component" value="Unassembled WGS sequence"/>
</dbReference>
<dbReference type="Pfam" id="PF13561">
    <property type="entry name" value="adh_short_C2"/>
    <property type="match status" value="1"/>
</dbReference>
<dbReference type="Gene3D" id="3.40.50.720">
    <property type="entry name" value="NAD(P)-binding Rossmann-like Domain"/>
    <property type="match status" value="1"/>
</dbReference>
<dbReference type="PRINTS" id="PR00081">
    <property type="entry name" value="GDHRDH"/>
</dbReference>
<dbReference type="PANTHER" id="PTHR43943">
    <property type="entry name" value="DEHYDROGENASE/REDUCTASE (SDR FAMILY) MEMBER 4"/>
    <property type="match status" value="1"/>
</dbReference>
<dbReference type="InterPro" id="IPR020904">
    <property type="entry name" value="Sc_DH/Rdtase_CS"/>
</dbReference>
<evidence type="ECO:0000313" key="2">
    <source>
        <dbReference type="EMBL" id="MZR29567.1"/>
    </source>
</evidence>
<dbReference type="CDD" id="cd05233">
    <property type="entry name" value="SDR_c"/>
    <property type="match status" value="1"/>
</dbReference>
<dbReference type="FunFam" id="3.40.50.720:FF:000084">
    <property type="entry name" value="Short-chain dehydrogenase reductase"/>
    <property type="match status" value="1"/>
</dbReference>
<keyword evidence="2" id="KW-0560">Oxidoreductase</keyword>
<dbReference type="AlphaFoldDB" id="A0A6L8W5P3"/>
<accession>A0A6L8W5P3</accession>
<proteinExistence type="inferred from homology"/>
<evidence type="ECO:0000256" key="1">
    <source>
        <dbReference type="ARBA" id="ARBA00006484"/>
    </source>
</evidence>
<dbReference type="InterPro" id="IPR036291">
    <property type="entry name" value="NAD(P)-bd_dom_sf"/>
</dbReference>
<dbReference type="InterPro" id="IPR002347">
    <property type="entry name" value="SDR_fam"/>
</dbReference>
<dbReference type="EMBL" id="WTUW01000001">
    <property type="protein sequence ID" value="MZR29567.1"/>
    <property type="molecule type" value="Genomic_DNA"/>
</dbReference>
<dbReference type="EC" id="1.1.1.47" evidence="2"/>
<comment type="similarity">
    <text evidence="1">Belongs to the short-chain dehydrogenases/reductases (SDR) family.</text>
</comment>
<dbReference type="RefSeq" id="WP_161314026.1">
    <property type="nucleotide sequence ID" value="NZ_WTUW01000001.1"/>
</dbReference>
<dbReference type="NCBIfam" id="NF005559">
    <property type="entry name" value="PRK07231.1"/>
    <property type="match status" value="1"/>
</dbReference>
<gene>
    <name evidence="2" type="ORF">GQE98_02860</name>
</gene>
<sequence>MFDLSGKNIVITGSSKGIGKAIAHQMALAGAKVTISSRKADICEEVAKEINDSLPAGSSGQAIVIPCNINSKESLQNLVDETHKQLGDIHALVSNAALNPFYGPSTDIPDDAFDKIMAANIKSNHWLCNMVLPEMKARKDGAIIIVSSIGGLRGSSVLGAYSISKAADMQLVRNLAVEHGADNIRVNAIAPGLIQTNFARALWENPEYLKRATARAPLQRIGQPEEIAGAAILMASDAGTFLTGQTIVIDGGQTIA</sequence>
<dbReference type="SUPFAM" id="SSF51735">
    <property type="entry name" value="NAD(P)-binding Rossmann-fold domains"/>
    <property type="match status" value="1"/>
</dbReference>
<name>A0A6L8W5P3_9PROT</name>
<evidence type="ECO:0000313" key="3">
    <source>
        <dbReference type="Proteomes" id="UP000476030"/>
    </source>
</evidence>
<dbReference type="PANTHER" id="PTHR43943:SF2">
    <property type="entry name" value="DEHYDROGENASE_REDUCTASE 4"/>
    <property type="match status" value="1"/>
</dbReference>
<dbReference type="PROSITE" id="PS00061">
    <property type="entry name" value="ADH_SHORT"/>
    <property type="match status" value="1"/>
</dbReference>
<dbReference type="GO" id="GO:0047936">
    <property type="term" value="F:glucose 1-dehydrogenase [NAD(P)+] activity"/>
    <property type="evidence" value="ECO:0007669"/>
    <property type="project" value="UniProtKB-EC"/>
</dbReference>